<keyword evidence="3" id="KW-0378">Hydrolase</keyword>
<reference evidence="5" key="1">
    <citation type="submission" date="2020-07" db="EMBL/GenBank/DDBJ databases">
        <title>Huge and variable diversity of episymbiotic CPR bacteria and DPANN archaea in groundwater ecosystems.</title>
        <authorList>
            <person name="He C.Y."/>
            <person name="Keren R."/>
            <person name="Whittaker M."/>
            <person name="Farag I.F."/>
            <person name="Doudna J."/>
            <person name="Cate J.H.D."/>
            <person name="Banfield J.F."/>
        </authorList>
    </citation>
    <scope>NUCLEOTIDE SEQUENCE</scope>
    <source>
        <strain evidence="5">NC_groundwater_717_Ag_S-0.2um_59_8</strain>
    </source>
</reference>
<evidence type="ECO:0000259" key="4">
    <source>
        <dbReference type="SMART" id="SM00646"/>
    </source>
</evidence>
<proteinExistence type="predicted"/>
<dbReference type="CDD" id="cd02696">
    <property type="entry name" value="MurNAc-LAA"/>
    <property type="match status" value="1"/>
</dbReference>
<dbReference type="SUPFAM" id="SSF53187">
    <property type="entry name" value="Zn-dependent exopeptidases"/>
    <property type="match status" value="1"/>
</dbReference>
<dbReference type="Gene3D" id="3.40.630.40">
    <property type="entry name" value="Zn-dependent exopeptidases"/>
    <property type="match status" value="1"/>
</dbReference>
<dbReference type="InterPro" id="IPR002508">
    <property type="entry name" value="MurNAc-LAA_cat"/>
</dbReference>
<name>A0A932M1B1_UNCTE</name>
<evidence type="ECO:0000313" key="6">
    <source>
        <dbReference type="Proteomes" id="UP000741360"/>
    </source>
</evidence>
<dbReference type="InterPro" id="IPR050695">
    <property type="entry name" value="N-acetylmuramoyl_amidase_3"/>
</dbReference>
<dbReference type="PANTHER" id="PTHR30404">
    <property type="entry name" value="N-ACETYLMURAMOYL-L-ALANINE AMIDASE"/>
    <property type="match status" value="1"/>
</dbReference>
<dbReference type="EMBL" id="JACPSX010000110">
    <property type="protein sequence ID" value="MBI3014666.1"/>
    <property type="molecule type" value="Genomic_DNA"/>
</dbReference>
<evidence type="ECO:0000256" key="3">
    <source>
        <dbReference type="ARBA" id="ARBA00022801"/>
    </source>
</evidence>
<evidence type="ECO:0000256" key="1">
    <source>
        <dbReference type="ARBA" id="ARBA00001561"/>
    </source>
</evidence>
<dbReference type="Pfam" id="PF01520">
    <property type="entry name" value="Amidase_3"/>
    <property type="match status" value="1"/>
</dbReference>
<comment type="caution">
    <text evidence="5">The sequence shown here is derived from an EMBL/GenBank/DDBJ whole genome shotgun (WGS) entry which is preliminary data.</text>
</comment>
<dbReference type="SMART" id="SM00646">
    <property type="entry name" value="Ami_3"/>
    <property type="match status" value="1"/>
</dbReference>
<dbReference type="AlphaFoldDB" id="A0A932M1B1"/>
<dbReference type="GO" id="GO:0009253">
    <property type="term" value="P:peptidoglycan catabolic process"/>
    <property type="evidence" value="ECO:0007669"/>
    <property type="project" value="InterPro"/>
</dbReference>
<sequence>MAFMSFRPGRAGSIRAPGKKHPGRASAILFLAFLFPVLGSASVSGQRLAPPDATRIVVIDPGHGGPDSGLVGALGVQEKDVALAFSQLLQSLIQERWGTRALLTRASDVSVPDALRVARANQEKAALFLGVHLGSSGLRRGMRLLYPLFPAEDRSSDGTAGQRGSPSSALRVLLWDQFPTSGTLQESRRLAFETGRRLEENQVTLIGVQGIPLSGFRGLTAPGFLLELGQIPNAEEEKRLKDPGNLARMAQALLAALEQSWWVPGQKTP</sequence>
<organism evidence="5 6">
    <name type="scientific">Tectimicrobiota bacterium</name>
    <dbReference type="NCBI Taxonomy" id="2528274"/>
    <lineage>
        <taxon>Bacteria</taxon>
        <taxon>Pseudomonadati</taxon>
        <taxon>Nitrospinota/Tectimicrobiota group</taxon>
        <taxon>Candidatus Tectimicrobiota</taxon>
    </lineage>
</organism>
<gene>
    <name evidence="5" type="ORF">HYY65_06320</name>
</gene>
<protein>
    <recommendedName>
        <fullName evidence="2">N-acetylmuramoyl-L-alanine amidase</fullName>
        <ecNumber evidence="2">3.5.1.28</ecNumber>
    </recommendedName>
</protein>
<evidence type="ECO:0000313" key="5">
    <source>
        <dbReference type="EMBL" id="MBI3014666.1"/>
    </source>
</evidence>
<accession>A0A932M1B1</accession>
<feature type="domain" description="MurNAc-LAA" evidence="4">
    <location>
        <begin position="117"/>
        <end position="258"/>
    </location>
</feature>
<dbReference type="Proteomes" id="UP000741360">
    <property type="component" value="Unassembled WGS sequence"/>
</dbReference>
<comment type="catalytic activity">
    <reaction evidence="1">
        <text>Hydrolyzes the link between N-acetylmuramoyl residues and L-amino acid residues in certain cell-wall glycopeptides.</text>
        <dbReference type="EC" id="3.5.1.28"/>
    </reaction>
</comment>
<dbReference type="EC" id="3.5.1.28" evidence="2"/>
<dbReference type="GO" id="GO:0008745">
    <property type="term" value="F:N-acetylmuramoyl-L-alanine amidase activity"/>
    <property type="evidence" value="ECO:0007669"/>
    <property type="project" value="UniProtKB-EC"/>
</dbReference>
<dbReference type="PANTHER" id="PTHR30404:SF0">
    <property type="entry name" value="N-ACETYLMURAMOYL-L-ALANINE AMIDASE AMIC"/>
    <property type="match status" value="1"/>
</dbReference>
<dbReference type="GO" id="GO:0030288">
    <property type="term" value="C:outer membrane-bounded periplasmic space"/>
    <property type="evidence" value="ECO:0007669"/>
    <property type="project" value="TreeGrafter"/>
</dbReference>
<evidence type="ECO:0000256" key="2">
    <source>
        <dbReference type="ARBA" id="ARBA00011901"/>
    </source>
</evidence>